<evidence type="ECO:0000256" key="3">
    <source>
        <dbReference type="ARBA" id="ARBA00022759"/>
    </source>
</evidence>
<dbReference type="GO" id="GO:0000049">
    <property type="term" value="F:tRNA binding"/>
    <property type="evidence" value="ECO:0007669"/>
    <property type="project" value="InterPro"/>
</dbReference>
<dbReference type="AlphaFoldDB" id="A0A9X1YPI7"/>
<dbReference type="EMBL" id="JAJLJH010000010">
    <property type="protein sequence ID" value="MCK9688840.1"/>
    <property type="molecule type" value="Genomic_DNA"/>
</dbReference>
<feature type="region of interest" description="Disordered" evidence="6">
    <location>
        <begin position="82"/>
        <end position="102"/>
    </location>
</feature>
<dbReference type="GO" id="GO:0004526">
    <property type="term" value="F:ribonuclease P activity"/>
    <property type="evidence" value="ECO:0007669"/>
    <property type="project" value="InterPro"/>
</dbReference>
<dbReference type="RefSeq" id="WP_275684879.1">
    <property type="nucleotide sequence ID" value="NZ_JAJLJH010000010.1"/>
</dbReference>
<accession>A0A9X1YPI7</accession>
<dbReference type="Pfam" id="PF00825">
    <property type="entry name" value="Ribonuclease_P"/>
    <property type="match status" value="1"/>
</dbReference>
<feature type="region of interest" description="Disordered" evidence="6">
    <location>
        <begin position="195"/>
        <end position="234"/>
    </location>
</feature>
<protein>
    <submittedName>
        <fullName evidence="7">Ribonuclease P protein component</fullName>
    </submittedName>
</protein>
<evidence type="ECO:0000256" key="1">
    <source>
        <dbReference type="ARBA" id="ARBA00022694"/>
    </source>
</evidence>
<keyword evidence="4" id="KW-0378">Hydrolase</keyword>
<dbReference type="GO" id="GO:0008033">
    <property type="term" value="P:tRNA processing"/>
    <property type="evidence" value="ECO:0007669"/>
    <property type="project" value="UniProtKB-KW"/>
</dbReference>
<evidence type="ECO:0000313" key="8">
    <source>
        <dbReference type="Proteomes" id="UP001139353"/>
    </source>
</evidence>
<dbReference type="InterPro" id="IPR000100">
    <property type="entry name" value="RNase_P"/>
</dbReference>
<keyword evidence="3" id="KW-0255">Endonuclease</keyword>
<evidence type="ECO:0000256" key="4">
    <source>
        <dbReference type="ARBA" id="ARBA00022801"/>
    </source>
</evidence>
<evidence type="ECO:0000256" key="6">
    <source>
        <dbReference type="SAM" id="MobiDB-lite"/>
    </source>
</evidence>
<evidence type="ECO:0000256" key="5">
    <source>
        <dbReference type="ARBA" id="ARBA00022884"/>
    </source>
</evidence>
<reference evidence="7" key="1">
    <citation type="submission" date="2021-11" db="EMBL/GenBank/DDBJ databases">
        <title>BS-T2-15 a new species belonging to the Comamonadaceae family isolated from the soil of a French oak forest.</title>
        <authorList>
            <person name="Mieszkin S."/>
            <person name="Alain K."/>
        </authorList>
    </citation>
    <scope>NUCLEOTIDE SEQUENCE</scope>
    <source>
        <strain evidence="7">BS-T2-15</strain>
    </source>
</reference>
<sequence>MTAGDLDSPLLGRIVRPADYVRVLATPMRLRSPHFAVHHLVGRPLPLKRPMGRAALAPEVSNAVDAIESTGHAPVTAKLSTELSTGRAGASETGVDDLQDSGPQALGETPMTSGGLDRWLGLVVPKRHAKRAVTRTLVKRQIRHVAAACARQLEPGLWVVRQRSPFDPKQFPSAASDALKEAARAELRALFDRAVRGERDRLKPRPAGEAALRGQSAKSKSPPPDTAEGTSCAA</sequence>
<proteinExistence type="predicted"/>
<keyword evidence="1" id="KW-0819">tRNA processing</keyword>
<keyword evidence="8" id="KW-1185">Reference proteome</keyword>
<gene>
    <name evidence="7" type="ORF">LPC04_24260</name>
</gene>
<keyword evidence="5" id="KW-0694">RNA-binding</keyword>
<name>A0A9X1YPI7_9BURK</name>
<dbReference type="Proteomes" id="UP001139353">
    <property type="component" value="Unassembled WGS sequence"/>
</dbReference>
<dbReference type="InterPro" id="IPR020568">
    <property type="entry name" value="Ribosomal_Su5_D2-typ_SF"/>
</dbReference>
<evidence type="ECO:0000256" key="2">
    <source>
        <dbReference type="ARBA" id="ARBA00022722"/>
    </source>
</evidence>
<dbReference type="SUPFAM" id="SSF54211">
    <property type="entry name" value="Ribosomal protein S5 domain 2-like"/>
    <property type="match status" value="1"/>
</dbReference>
<keyword evidence="2" id="KW-0540">Nuclease</keyword>
<dbReference type="InterPro" id="IPR014721">
    <property type="entry name" value="Ribsml_uS5_D2-typ_fold_subgr"/>
</dbReference>
<comment type="caution">
    <text evidence="7">The sequence shown here is derived from an EMBL/GenBank/DDBJ whole genome shotgun (WGS) entry which is preliminary data.</text>
</comment>
<evidence type="ECO:0000313" key="7">
    <source>
        <dbReference type="EMBL" id="MCK9688840.1"/>
    </source>
</evidence>
<organism evidence="7 8">
    <name type="scientific">Scleromatobacter humisilvae</name>
    <dbReference type="NCBI Taxonomy" id="2897159"/>
    <lineage>
        <taxon>Bacteria</taxon>
        <taxon>Pseudomonadati</taxon>
        <taxon>Pseudomonadota</taxon>
        <taxon>Betaproteobacteria</taxon>
        <taxon>Burkholderiales</taxon>
        <taxon>Sphaerotilaceae</taxon>
        <taxon>Scleromatobacter</taxon>
    </lineage>
</organism>
<dbReference type="Gene3D" id="3.30.230.10">
    <property type="match status" value="1"/>
</dbReference>